<keyword evidence="5" id="KW-0862">Zinc</keyword>
<dbReference type="InterPro" id="IPR003656">
    <property type="entry name" value="Znf_BED"/>
</dbReference>
<evidence type="ECO:0000313" key="14">
    <source>
        <dbReference type="Proteomes" id="UP000325577"/>
    </source>
</evidence>
<dbReference type="AlphaFoldDB" id="A0A5J4ZM49"/>
<dbReference type="GO" id="GO:0008270">
    <property type="term" value="F:zinc ion binding"/>
    <property type="evidence" value="ECO:0007669"/>
    <property type="project" value="UniProtKB-KW"/>
</dbReference>
<reference evidence="13 14" key="1">
    <citation type="submission" date="2019-09" db="EMBL/GenBank/DDBJ databases">
        <title>A chromosome-level genome assembly of the Chinese tupelo Nyssa sinensis.</title>
        <authorList>
            <person name="Yang X."/>
            <person name="Kang M."/>
            <person name="Yang Y."/>
            <person name="Xiong H."/>
            <person name="Wang M."/>
            <person name="Zhang Z."/>
            <person name="Wang Z."/>
            <person name="Wu H."/>
            <person name="Ma T."/>
            <person name="Liu J."/>
            <person name="Xi Z."/>
        </authorList>
    </citation>
    <scope>NUCLEOTIDE SEQUENCE [LARGE SCALE GENOMIC DNA]</scope>
    <source>
        <strain evidence="13">J267</strain>
        <tissue evidence="13">Leaf</tissue>
    </source>
</reference>
<keyword evidence="8" id="KW-0804">Transcription</keyword>
<feature type="compositionally biased region" description="Polar residues" evidence="11">
    <location>
        <begin position="7"/>
        <end position="28"/>
    </location>
</feature>
<evidence type="ECO:0000256" key="2">
    <source>
        <dbReference type="ARBA" id="ARBA00011738"/>
    </source>
</evidence>
<dbReference type="GO" id="GO:0003677">
    <property type="term" value="F:DNA binding"/>
    <property type="evidence" value="ECO:0007669"/>
    <property type="project" value="UniProtKB-KW"/>
</dbReference>
<evidence type="ECO:0000256" key="6">
    <source>
        <dbReference type="ARBA" id="ARBA00023015"/>
    </source>
</evidence>
<comment type="subcellular location">
    <subcellularLocation>
        <location evidence="1">Nucleus</location>
    </subcellularLocation>
</comment>
<name>A0A5J4ZM49_9ASTE</name>
<dbReference type="EMBL" id="CM018050">
    <property type="protein sequence ID" value="KAA8518297.1"/>
    <property type="molecule type" value="Genomic_DNA"/>
</dbReference>
<evidence type="ECO:0000256" key="9">
    <source>
        <dbReference type="ARBA" id="ARBA00023242"/>
    </source>
</evidence>
<keyword evidence="7" id="KW-0238">DNA-binding</keyword>
<evidence type="ECO:0000256" key="10">
    <source>
        <dbReference type="PROSITE-ProRule" id="PRU00027"/>
    </source>
</evidence>
<comment type="subunit">
    <text evidence="2">Homodimer.</text>
</comment>
<evidence type="ECO:0000256" key="11">
    <source>
        <dbReference type="SAM" id="MobiDB-lite"/>
    </source>
</evidence>
<dbReference type="GO" id="GO:0046983">
    <property type="term" value="F:protein dimerization activity"/>
    <property type="evidence" value="ECO:0007669"/>
    <property type="project" value="InterPro"/>
</dbReference>
<feature type="domain" description="BED-type" evidence="12">
    <location>
        <begin position="85"/>
        <end position="143"/>
    </location>
</feature>
<protein>
    <recommendedName>
        <fullName evidence="12">BED-type domain-containing protein</fullName>
    </recommendedName>
</protein>
<keyword evidence="4 10" id="KW-0863">Zinc-finger</keyword>
<feature type="region of interest" description="Disordered" evidence="11">
    <location>
        <begin position="568"/>
        <end position="593"/>
    </location>
</feature>
<organism evidence="13 14">
    <name type="scientific">Nyssa sinensis</name>
    <dbReference type="NCBI Taxonomy" id="561372"/>
    <lineage>
        <taxon>Eukaryota</taxon>
        <taxon>Viridiplantae</taxon>
        <taxon>Streptophyta</taxon>
        <taxon>Embryophyta</taxon>
        <taxon>Tracheophyta</taxon>
        <taxon>Spermatophyta</taxon>
        <taxon>Magnoliopsida</taxon>
        <taxon>eudicotyledons</taxon>
        <taxon>Gunneridae</taxon>
        <taxon>Pentapetalae</taxon>
        <taxon>asterids</taxon>
        <taxon>Cornales</taxon>
        <taxon>Nyssaceae</taxon>
        <taxon>Nyssa</taxon>
    </lineage>
</organism>
<evidence type="ECO:0000259" key="12">
    <source>
        <dbReference type="PROSITE" id="PS50808"/>
    </source>
</evidence>
<evidence type="ECO:0000256" key="1">
    <source>
        <dbReference type="ARBA" id="ARBA00004123"/>
    </source>
</evidence>
<evidence type="ECO:0000256" key="7">
    <source>
        <dbReference type="ARBA" id="ARBA00023125"/>
    </source>
</evidence>
<dbReference type="GO" id="GO:0005634">
    <property type="term" value="C:nucleus"/>
    <property type="evidence" value="ECO:0007669"/>
    <property type="project" value="UniProtKB-SubCell"/>
</dbReference>
<feature type="region of interest" description="Disordered" evidence="11">
    <location>
        <begin position="1"/>
        <end position="85"/>
    </location>
</feature>
<evidence type="ECO:0000256" key="3">
    <source>
        <dbReference type="ARBA" id="ARBA00022723"/>
    </source>
</evidence>
<gene>
    <name evidence="13" type="ORF">F0562_015820</name>
</gene>
<keyword evidence="3" id="KW-0479">Metal-binding</keyword>
<dbReference type="SMART" id="SM00614">
    <property type="entry name" value="ZnF_BED"/>
    <property type="match status" value="1"/>
</dbReference>
<dbReference type="PANTHER" id="PTHR46481:SF10">
    <property type="entry name" value="ZINC FINGER BED DOMAIN-CONTAINING PROTEIN 39"/>
    <property type="match status" value="1"/>
</dbReference>
<evidence type="ECO:0000256" key="5">
    <source>
        <dbReference type="ARBA" id="ARBA00022833"/>
    </source>
</evidence>
<feature type="compositionally biased region" description="Low complexity" evidence="11">
    <location>
        <begin position="52"/>
        <end position="66"/>
    </location>
</feature>
<dbReference type="PANTHER" id="PTHR46481">
    <property type="entry name" value="ZINC FINGER BED DOMAIN-CONTAINING PROTEIN 4"/>
    <property type="match status" value="1"/>
</dbReference>
<dbReference type="InterPro" id="IPR008906">
    <property type="entry name" value="HATC_C_dom"/>
</dbReference>
<keyword evidence="9" id="KW-0539">Nucleus</keyword>
<keyword evidence="6" id="KW-0805">Transcription regulation</keyword>
<evidence type="ECO:0000256" key="4">
    <source>
        <dbReference type="ARBA" id="ARBA00022771"/>
    </source>
</evidence>
<evidence type="ECO:0000313" key="13">
    <source>
        <dbReference type="EMBL" id="KAA8518297.1"/>
    </source>
</evidence>
<dbReference type="InterPro" id="IPR012337">
    <property type="entry name" value="RNaseH-like_sf"/>
</dbReference>
<dbReference type="Pfam" id="PF14372">
    <property type="entry name" value="hAT-like_RNase-H"/>
    <property type="match status" value="1"/>
</dbReference>
<dbReference type="InterPro" id="IPR052035">
    <property type="entry name" value="ZnF_BED_domain_contain"/>
</dbReference>
<dbReference type="Pfam" id="PF05699">
    <property type="entry name" value="Dimer_Tnp_hAT"/>
    <property type="match status" value="1"/>
</dbReference>
<dbReference type="SUPFAM" id="SSF53098">
    <property type="entry name" value="Ribonuclease H-like"/>
    <property type="match status" value="1"/>
</dbReference>
<proteinExistence type="predicted"/>
<dbReference type="PROSITE" id="PS50808">
    <property type="entry name" value="ZF_BED"/>
    <property type="match status" value="1"/>
</dbReference>
<accession>A0A5J4ZM49</accession>
<dbReference type="Proteomes" id="UP000325577">
    <property type="component" value="Linkage Group LG7"/>
</dbReference>
<sequence length="836" mass="94812">MSIGQPGFTSQEQDSCNPFSFEESSTSPLMEDIDQDGIDVGGISNDERNNGNDEGNNENVGNEANDTQNEDADPHKHAFQRKPRKRTSTIWNDFEEVVDADGSKKVKCNYCLAKFNMPSTGATTQFHRHLKRCTQHQLASKKQMVLSVETVASDCAGSIANFKYDRAKVRELAAHMTLYHEYPFMQMEDVIFNKFMRANTPYWQKITRTTIKNDCISAYEIEKKKLKTFFKSINKVNITTDMWKLSNQKIGYMVVTGHFIDSDWNLQKRVLNFFHVPPPHSGVIVADALQKCFIEWGIEDKVSTITVDNARYNDVALRILKDNFTLKKKVSFGGRIFHVRCCAHIINLLVQDGIKEVKGIVDIVREGVKYLIASDARMIQFSDIAKQLQLSSKKLILDCPTRWNSTYMMLATALEFREVFPRYQDRDPSFIYVPSVEDWVKVEHVCDFLGTFNVITNIISGTEYPTANLFLSELWRIKVLLNEKSVDDNEFIRAMASMMKAKFDKYWSECNLLMAIAGILDPRYKMIIVNYCFPDIYPEAEANRNIVTVKQALYEIYNEYVVTHAATHTAQGEGGQGTTTEIGSSSASGGDHDIGKKIVSGSSLILGHVSRTVDTIHPSKSDLDIYLDESAFICPDGSANKFDIMGWWKANTLKFRILSKMARDILSIPITSVASESTFSAGGRVIDPYRASLLPKTVQVLLCGANWVRALHGLKKGSEGGVLFKGNLRGRAARSYEKITKRMQRLKTYELLCTDIRSQKTLDHLSNLRQKRVAETRVLLHRIVLEQAKLQLMCVKREILLVLLTFVYAFQMCVSFVSSNSLLHTEKSTTSELWNS</sequence>
<keyword evidence="14" id="KW-1185">Reference proteome</keyword>
<dbReference type="InterPro" id="IPR025525">
    <property type="entry name" value="hAT-like_transposase_RNase-H"/>
</dbReference>
<dbReference type="OrthoDB" id="2610923at2759"/>
<evidence type="ECO:0000256" key="8">
    <source>
        <dbReference type="ARBA" id="ARBA00023163"/>
    </source>
</evidence>